<organism evidence="6">
    <name type="scientific">freshwater metagenome</name>
    <dbReference type="NCBI Taxonomy" id="449393"/>
    <lineage>
        <taxon>unclassified sequences</taxon>
        <taxon>metagenomes</taxon>
        <taxon>ecological metagenomes</taxon>
    </lineage>
</organism>
<protein>
    <submittedName>
        <fullName evidence="6">Unannotated protein</fullName>
    </submittedName>
</protein>
<dbReference type="InterPro" id="IPR011251">
    <property type="entry name" value="Luciferase-like_dom"/>
</dbReference>
<evidence type="ECO:0000259" key="5">
    <source>
        <dbReference type="Pfam" id="PF00296"/>
    </source>
</evidence>
<dbReference type="GO" id="GO:0046306">
    <property type="term" value="P:alkanesulfonate catabolic process"/>
    <property type="evidence" value="ECO:0007669"/>
    <property type="project" value="TreeGrafter"/>
</dbReference>
<keyword evidence="1" id="KW-0285">Flavoprotein</keyword>
<dbReference type="NCBIfam" id="TIGR03560">
    <property type="entry name" value="F420_Rv1855c"/>
    <property type="match status" value="1"/>
</dbReference>
<evidence type="ECO:0000313" key="6">
    <source>
        <dbReference type="EMBL" id="CAB4564120.1"/>
    </source>
</evidence>
<name>A0A6J6DJD2_9ZZZZ</name>
<keyword evidence="3" id="KW-0560">Oxidoreductase</keyword>
<dbReference type="InterPro" id="IPR050172">
    <property type="entry name" value="SsuD_RutA_monooxygenase"/>
</dbReference>
<dbReference type="Gene3D" id="3.20.20.30">
    <property type="entry name" value="Luciferase-like domain"/>
    <property type="match status" value="1"/>
</dbReference>
<keyword evidence="4" id="KW-0503">Monooxygenase</keyword>
<proteinExistence type="predicted"/>
<feature type="domain" description="Luciferase-like" evidence="5">
    <location>
        <begin position="12"/>
        <end position="237"/>
    </location>
</feature>
<reference evidence="6" key="1">
    <citation type="submission" date="2020-05" db="EMBL/GenBank/DDBJ databases">
        <authorList>
            <person name="Chiriac C."/>
            <person name="Salcher M."/>
            <person name="Ghai R."/>
            <person name="Kavagutti S V."/>
        </authorList>
    </citation>
    <scope>NUCLEOTIDE SEQUENCE</scope>
</reference>
<dbReference type="EMBL" id="CAEZSR010000070">
    <property type="protein sequence ID" value="CAB4564120.1"/>
    <property type="molecule type" value="Genomic_DNA"/>
</dbReference>
<dbReference type="AlphaFoldDB" id="A0A6J6DJD2"/>
<accession>A0A6J6DJD2</accession>
<dbReference type="InterPro" id="IPR036661">
    <property type="entry name" value="Luciferase-like_sf"/>
</dbReference>
<dbReference type="GO" id="GO:0008726">
    <property type="term" value="F:alkanesulfonate monooxygenase activity"/>
    <property type="evidence" value="ECO:0007669"/>
    <property type="project" value="TreeGrafter"/>
</dbReference>
<gene>
    <name evidence="6" type="ORF">UFOPK1493_01979</name>
</gene>
<dbReference type="PANTHER" id="PTHR42847">
    <property type="entry name" value="ALKANESULFONATE MONOOXYGENASE"/>
    <property type="match status" value="1"/>
</dbReference>
<evidence type="ECO:0000256" key="3">
    <source>
        <dbReference type="ARBA" id="ARBA00023002"/>
    </source>
</evidence>
<dbReference type="PANTHER" id="PTHR42847:SF8">
    <property type="entry name" value="CONSERVED PROTEIN"/>
    <property type="match status" value="1"/>
</dbReference>
<dbReference type="InterPro" id="IPR019952">
    <property type="entry name" value="F420_OxRdatse_Rv1855c_pred"/>
</dbReference>
<sequence length="303" mass="33426">MFDAVFGVHAGLQHTTADELRSVWRRIEDLGYGWISVWDHFYGATGHPDDAACLEAVAMHAALACSTERVRVGSLVYSIGYRHPAVLAKAITAIDQLSGGRADMGIGAGWAQIEYAAYGIPFPDVRTRMDQLEEGIQCLRGLLHDEVTSFEGRWFTLDHARNEPRPIQDRLPIWIGGGGEKRTLRIAAQYADGWNVPFISPEQFAHKNRVLDEHCERVGRDPSEIKRAINTGLAWTEASLQQQFGAIAEFVRPGVLTGSDQQVIDTIGAYVESGADQVNIALRAPFDLEAIDRLSTTLGLERA</sequence>
<evidence type="ECO:0000256" key="4">
    <source>
        <dbReference type="ARBA" id="ARBA00023033"/>
    </source>
</evidence>
<evidence type="ECO:0000256" key="1">
    <source>
        <dbReference type="ARBA" id="ARBA00022630"/>
    </source>
</evidence>
<evidence type="ECO:0000256" key="2">
    <source>
        <dbReference type="ARBA" id="ARBA00022643"/>
    </source>
</evidence>
<dbReference type="SUPFAM" id="SSF51679">
    <property type="entry name" value="Bacterial luciferase-like"/>
    <property type="match status" value="1"/>
</dbReference>
<dbReference type="Pfam" id="PF00296">
    <property type="entry name" value="Bac_luciferase"/>
    <property type="match status" value="1"/>
</dbReference>
<keyword evidence="2" id="KW-0288">FMN</keyword>